<organism evidence="1 2">
    <name type="scientific">Cichorium intybus</name>
    <name type="common">Chicory</name>
    <dbReference type="NCBI Taxonomy" id="13427"/>
    <lineage>
        <taxon>Eukaryota</taxon>
        <taxon>Viridiplantae</taxon>
        <taxon>Streptophyta</taxon>
        <taxon>Embryophyta</taxon>
        <taxon>Tracheophyta</taxon>
        <taxon>Spermatophyta</taxon>
        <taxon>Magnoliopsida</taxon>
        <taxon>eudicotyledons</taxon>
        <taxon>Gunneridae</taxon>
        <taxon>Pentapetalae</taxon>
        <taxon>asterids</taxon>
        <taxon>campanulids</taxon>
        <taxon>Asterales</taxon>
        <taxon>Asteraceae</taxon>
        <taxon>Cichorioideae</taxon>
        <taxon>Cichorieae</taxon>
        <taxon>Cichoriinae</taxon>
        <taxon>Cichorium</taxon>
    </lineage>
</organism>
<proteinExistence type="predicted"/>
<comment type="caution">
    <text evidence="1">The sequence shown here is derived from an EMBL/GenBank/DDBJ whole genome shotgun (WGS) entry which is preliminary data.</text>
</comment>
<reference evidence="1 2" key="2">
    <citation type="journal article" date="2022" name="Mol. Ecol. Resour.">
        <title>The genomes of chicory, endive, great burdock and yacon provide insights into Asteraceae paleo-polyploidization history and plant inulin production.</title>
        <authorList>
            <person name="Fan W."/>
            <person name="Wang S."/>
            <person name="Wang H."/>
            <person name="Wang A."/>
            <person name="Jiang F."/>
            <person name="Liu H."/>
            <person name="Zhao H."/>
            <person name="Xu D."/>
            <person name="Zhang Y."/>
        </authorList>
    </citation>
    <scope>NUCLEOTIDE SEQUENCE [LARGE SCALE GENOMIC DNA]</scope>
    <source>
        <strain evidence="2">cv. Punajuju</strain>
        <tissue evidence="1">Leaves</tissue>
    </source>
</reference>
<accession>A0ACB9F5D1</accession>
<dbReference type="EMBL" id="CM042011">
    <property type="protein sequence ID" value="KAI3766439.1"/>
    <property type="molecule type" value="Genomic_DNA"/>
</dbReference>
<name>A0ACB9F5D1_CICIN</name>
<reference evidence="2" key="1">
    <citation type="journal article" date="2022" name="Mol. Ecol. Resour.">
        <title>The genomes of chicory, endive, great burdock and yacon provide insights into Asteraceae palaeo-polyploidization history and plant inulin production.</title>
        <authorList>
            <person name="Fan W."/>
            <person name="Wang S."/>
            <person name="Wang H."/>
            <person name="Wang A."/>
            <person name="Jiang F."/>
            <person name="Liu H."/>
            <person name="Zhao H."/>
            <person name="Xu D."/>
            <person name="Zhang Y."/>
        </authorList>
    </citation>
    <scope>NUCLEOTIDE SEQUENCE [LARGE SCALE GENOMIC DNA]</scope>
    <source>
        <strain evidence="2">cv. Punajuju</strain>
    </source>
</reference>
<sequence>MNVWVMSVVPVDSPDTLPIIYEFGLIGIYHNWCESFNTYLRTYDLLHADHIFADVKKRCKLQGLMAEVDRILRPEGKLIVRDTVCQRKVRVLEMNVE</sequence>
<gene>
    <name evidence="1" type="ORF">L2E82_16497</name>
</gene>
<evidence type="ECO:0000313" key="2">
    <source>
        <dbReference type="Proteomes" id="UP001055811"/>
    </source>
</evidence>
<keyword evidence="2" id="KW-1185">Reference proteome</keyword>
<dbReference type="Proteomes" id="UP001055811">
    <property type="component" value="Linkage Group LG03"/>
</dbReference>
<evidence type="ECO:0000313" key="1">
    <source>
        <dbReference type="EMBL" id="KAI3766439.1"/>
    </source>
</evidence>
<protein>
    <submittedName>
        <fullName evidence="1">Uncharacterized protein</fullName>
    </submittedName>
</protein>